<evidence type="ECO:0000313" key="3">
    <source>
        <dbReference type="EMBL" id="RZR71730.1"/>
    </source>
</evidence>
<name>A0A445MBT6_ENSVE</name>
<sequence>MSSTTQISSSSDSKGSFGPVFVVLGVIAVLAIIACVAGRLCARLLSDPKSGSRRRHHPRAVKDNDIEDGLEFDIPTLKPASKVANHRDAQPSGGVAAKNAAAGVSKGATHPASSIQANNKPSPGLALETLLCRYWAKACWAKYDLHLTRVPPRRSCGAPFGITKPSSPSIRGFPPQPTSTTWFRPANGPVVVVLLVGRLLIEEAEQIWDQEVECYRPLGLGGFMFMVGVSDMVVLGSAISLQALNAQAYTSEFTVSIAYACSQILVRISIRPTV</sequence>
<feature type="region of interest" description="Disordered" evidence="1">
    <location>
        <begin position="81"/>
        <end position="119"/>
    </location>
</feature>
<accession>A0A445MBT6</accession>
<proteinExistence type="predicted"/>
<dbReference type="Proteomes" id="UP000290560">
    <property type="component" value="Unassembled WGS sequence"/>
</dbReference>
<feature type="transmembrane region" description="Helical" evidence="2">
    <location>
        <begin position="20"/>
        <end position="45"/>
    </location>
</feature>
<evidence type="ECO:0000256" key="2">
    <source>
        <dbReference type="SAM" id="Phobius"/>
    </source>
</evidence>
<feature type="compositionally biased region" description="Low complexity" evidence="1">
    <location>
        <begin position="92"/>
        <end position="108"/>
    </location>
</feature>
<keyword evidence="2" id="KW-0472">Membrane</keyword>
<protein>
    <submittedName>
        <fullName evidence="3">Uncharacterized protein</fullName>
    </submittedName>
</protein>
<dbReference type="EMBL" id="KV875577">
    <property type="protein sequence ID" value="RZR71730.1"/>
    <property type="molecule type" value="Genomic_DNA"/>
</dbReference>
<evidence type="ECO:0000256" key="1">
    <source>
        <dbReference type="SAM" id="MobiDB-lite"/>
    </source>
</evidence>
<dbReference type="PANTHER" id="PTHR33429:SF7">
    <property type="entry name" value="OS02G0708000 PROTEIN"/>
    <property type="match status" value="1"/>
</dbReference>
<dbReference type="AlphaFoldDB" id="A0A445MBT6"/>
<dbReference type="PANTHER" id="PTHR33429">
    <property type="entry name" value="OS02G0708000 PROTEIN-RELATED"/>
    <property type="match status" value="1"/>
</dbReference>
<reference evidence="3" key="1">
    <citation type="journal article" date="2018" name="Data Brief">
        <title>Genome sequence data from 17 accessions of Ensete ventricosum, a staple food crop for millions in Ethiopia.</title>
        <authorList>
            <person name="Yemataw Z."/>
            <person name="Muzemil S."/>
            <person name="Ambachew D."/>
            <person name="Tripathi L."/>
            <person name="Tesfaye K."/>
            <person name="Chala A."/>
            <person name="Farbos A."/>
            <person name="O'Neill P."/>
            <person name="Moore K."/>
            <person name="Grant M."/>
            <person name="Studholme D.J."/>
        </authorList>
    </citation>
    <scope>NUCLEOTIDE SEQUENCE [LARGE SCALE GENOMIC DNA]</scope>
    <source>
        <tissue evidence="3">Leaf</tissue>
    </source>
</reference>
<keyword evidence="2" id="KW-1133">Transmembrane helix</keyword>
<keyword evidence="2" id="KW-0812">Transmembrane</keyword>
<organism evidence="3">
    <name type="scientific">Ensete ventricosum</name>
    <name type="common">Abyssinian banana</name>
    <name type="synonym">Musa ensete</name>
    <dbReference type="NCBI Taxonomy" id="4639"/>
    <lineage>
        <taxon>Eukaryota</taxon>
        <taxon>Viridiplantae</taxon>
        <taxon>Streptophyta</taxon>
        <taxon>Embryophyta</taxon>
        <taxon>Tracheophyta</taxon>
        <taxon>Spermatophyta</taxon>
        <taxon>Magnoliopsida</taxon>
        <taxon>Liliopsida</taxon>
        <taxon>Zingiberales</taxon>
        <taxon>Musaceae</taxon>
        <taxon>Ensete</taxon>
    </lineage>
</organism>
<gene>
    <name evidence="3" type="ORF">BHM03_00006934</name>
</gene>